<protein>
    <submittedName>
        <fullName evidence="3">Uncharacterized protein</fullName>
    </submittedName>
</protein>
<reference evidence="3 4" key="1">
    <citation type="journal article" date="2007" name="Proc. Natl. Acad. Sci. U.S.A.">
        <title>The tiny eukaryote Ostreococcus provides genomic insights into the paradox of plankton speciation.</title>
        <authorList>
            <person name="Palenik B."/>
            <person name="Grimwood J."/>
            <person name="Aerts A."/>
            <person name="Rouze P."/>
            <person name="Salamov A."/>
            <person name="Putnam N."/>
            <person name="Dupont C."/>
            <person name="Jorgensen R."/>
            <person name="Derelle E."/>
            <person name="Rombauts S."/>
            <person name="Zhou K."/>
            <person name="Otillar R."/>
            <person name="Merchant S.S."/>
            <person name="Podell S."/>
            <person name="Gaasterland T."/>
            <person name="Napoli C."/>
            <person name="Gendler K."/>
            <person name="Manuell A."/>
            <person name="Tai V."/>
            <person name="Vallon O."/>
            <person name="Piganeau G."/>
            <person name="Jancek S."/>
            <person name="Heijde M."/>
            <person name="Jabbari K."/>
            <person name="Bowler C."/>
            <person name="Lohr M."/>
            <person name="Robbens S."/>
            <person name="Werner G."/>
            <person name="Dubchak I."/>
            <person name="Pazour G.J."/>
            <person name="Ren Q."/>
            <person name="Paulsen I."/>
            <person name="Delwiche C."/>
            <person name="Schmutz J."/>
            <person name="Rokhsar D."/>
            <person name="Van de Peer Y."/>
            <person name="Moreau H."/>
            <person name="Grigoriev I.V."/>
        </authorList>
    </citation>
    <scope>NUCLEOTIDE SEQUENCE [LARGE SCALE GENOMIC DNA]</scope>
    <source>
        <strain evidence="3 4">CCE9901</strain>
    </source>
</reference>
<evidence type="ECO:0000313" key="3">
    <source>
        <dbReference type="EMBL" id="ABO97414.1"/>
    </source>
</evidence>
<evidence type="ECO:0000313" key="4">
    <source>
        <dbReference type="Proteomes" id="UP000001568"/>
    </source>
</evidence>
<proteinExistence type="predicted"/>
<organism evidence="3 4">
    <name type="scientific">Ostreococcus lucimarinus (strain CCE9901)</name>
    <dbReference type="NCBI Taxonomy" id="436017"/>
    <lineage>
        <taxon>Eukaryota</taxon>
        <taxon>Viridiplantae</taxon>
        <taxon>Chlorophyta</taxon>
        <taxon>Mamiellophyceae</taxon>
        <taxon>Mamiellales</taxon>
        <taxon>Bathycoccaceae</taxon>
        <taxon>Ostreococcus</taxon>
    </lineage>
</organism>
<sequence>MMALASDYQASDAALVMPFERAGERAMKRKVSLEETEHARTTAVGDKVRGPERSARALGVLASLARRHERAAANAASEEEREACLEQLEIVRLAMESARARAPRGMEESGRAFAALGAAATAEEDVWEGSGGLMDSIPLHGGVVPGTAGTRRFGPLTTKSSNDDADAVKRFLATRRTGAAAPAERRPAARERLAPAAPWFKRKQPDVYWDVDLEKIQGARESMDAKRSDADDFDFEITDMPIKARKTAALGSSGEDESDVEIVRSTTISDEPSNATVGIDELFSQQVDTWTKRAMKGFQEANKKARQTIATISRQAVRAEEELLMKRIDVRMYVDFADPYSLELMLGSYQRLASMPLGPVDWNIVPFVNVGQERNKSANCLYSGHARHLSCTTNAIAACAVENIGTLSGGMRAFTSCYGMQLLKLESQDAFKYGRHEEALSKIDERCCRAVADAVEHEESSESESDKETDKNTLQRLGMSSANSQICAAQKKCAFHGAGYDLLKSNEAELGSIHPRHKWLPWVTIDGEVACRRKCNLQATVRRRICNLRTSLPEGCPKFPWAEAWYDEPEISFGGLIVTCAAVMLASVSLFVLMREAGMNPLGLYKDNANEGAIEAERVGLLPK</sequence>
<dbReference type="OMA" id="WYDEPEI"/>
<dbReference type="Proteomes" id="UP000001568">
    <property type="component" value="Chromosome 8"/>
</dbReference>
<feature type="transmembrane region" description="Helical" evidence="2">
    <location>
        <begin position="573"/>
        <end position="593"/>
    </location>
</feature>
<dbReference type="OrthoDB" id="958254at2759"/>
<dbReference type="STRING" id="436017.A4S1B3"/>
<feature type="region of interest" description="Disordered" evidence="1">
    <location>
        <begin position="30"/>
        <end position="50"/>
    </location>
</feature>
<keyword evidence="2" id="KW-1133">Transmembrane helix</keyword>
<evidence type="ECO:0000256" key="1">
    <source>
        <dbReference type="SAM" id="MobiDB-lite"/>
    </source>
</evidence>
<dbReference type="RefSeq" id="XP_001419121.1">
    <property type="nucleotide sequence ID" value="XM_001419084.1"/>
</dbReference>
<dbReference type="HOGENOM" id="CLU_030070_0_0_1"/>
<dbReference type="GeneID" id="5003080"/>
<name>A4S1B3_OSTLU</name>
<dbReference type="AlphaFoldDB" id="A4S1B3"/>
<dbReference type="Gramene" id="ABO97414">
    <property type="protein sequence ID" value="ABO97414"/>
    <property type="gene ID" value="OSTLU_24924"/>
</dbReference>
<keyword evidence="4" id="KW-1185">Reference proteome</keyword>
<dbReference type="EMBL" id="CP000588">
    <property type="protein sequence ID" value="ABO97414.1"/>
    <property type="molecule type" value="Genomic_DNA"/>
</dbReference>
<keyword evidence="2" id="KW-0472">Membrane</keyword>
<evidence type="ECO:0000256" key="2">
    <source>
        <dbReference type="SAM" id="Phobius"/>
    </source>
</evidence>
<accession>A4S1B3</accession>
<keyword evidence="2" id="KW-0812">Transmembrane</keyword>
<dbReference type="KEGG" id="olu:OSTLU_24924"/>
<gene>
    <name evidence="3" type="ORF">OSTLU_24924</name>
</gene>